<dbReference type="HOGENOM" id="CLU_096105_0_0_5"/>
<dbReference type="Proteomes" id="UP000008070">
    <property type="component" value="Chromosome"/>
</dbReference>
<reference evidence="3" key="1">
    <citation type="journal article" date="2009" name="PLoS ONE">
        <title>Methylobacterium genome sequences: a reference blueprint to investigate microbial metabolism of C1 compounds from natural and industrial sources.</title>
        <authorList>
            <person name="Vuilleumier S."/>
            <person name="Chistoserdova L."/>
            <person name="Lee M.-C."/>
            <person name="Bringel F."/>
            <person name="Lajus A."/>
            <person name="Zhou Y."/>
            <person name="Gourion B."/>
            <person name="Barbe V."/>
            <person name="Chang J."/>
            <person name="Cruveiller S."/>
            <person name="Dossat C."/>
            <person name="Gillett W."/>
            <person name="Gruffaz C."/>
            <person name="Haugen E."/>
            <person name="Hourcade E."/>
            <person name="Levy R."/>
            <person name="Mangenot S."/>
            <person name="Muller E."/>
            <person name="Nadalig T."/>
            <person name="Pagni M."/>
            <person name="Penny C."/>
            <person name="Peyraud R."/>
            <person name="Robinson D.G."/>
            <person name="Roche D."/>
            <person name="Rouy Z."/>
            <person name="Saenampechek C."/>
            <person name="Salvignol G."/>
            <person name="Vallenet D."/>
            <person name="Wu Z."/>
            <person name="Marx C.J."/>
            <person name="Vorholt J.A."/>
            <person name="Olson M.V."/>
            <person name="Kaul R."/>
            <person name="Weissenbach J."/>
            <person name="Medigue C."/>
            <person name="Lidstrom M.E."/>
        </authorList>
    </citation>
    <scope>NUCLEOTIDE SEQUENCE [LARGE SCALE GENOMIC DNA]</scope>
    <source>
        <strain evidence="3">DSM 6343 / CIP 106787 / DM4</strain>
    </source>
</reference>
<sequence length="272" mass="29542">MRAVLITLVGAFLSAGAARAIDCSEPRNKTVCASNRLSGERMMRTHMSTEERLYVWLKADTEALQQLLPAGWVPQPATGFLQDANLAIVLIEGIAVSDTHGKPLPARDRFAVVAVPAKNEQEGLTAFVIIDGLAAPAASAPGAYGVYKPARAAVERRSSNRGDVPASVEERWNIASDAGDHIQVQIAYERGVGVRKHIEPRVYSALKPTFYRIYKVDQVDDLVHTTHPNGPKAKALEFSVVGGRLSELQVSGEKIVGIVSVPSYYREIFLPE</sequence>
<evidence type="ECO:0000313" key="2">
    <source>
        <dbReference type="EMBL" id="CAX26023.1"/>
    </source>
</evidence>
<gene>
    <name evidence="2" type="ORF">METD_I4394</name>
</gene>
<feature type="signal peptide" evidence="1">
    <location>
        <begin position="1"/>
        <end position="20"/>
    </location>
</feature>
<dbReference type="AlphaFoldDB" id="C7CES1"/>
<feature type="chain" id="PRO_5002976656" evidence="1">
    <location>
        <begin position="21"/>
        <end position="272"/>
    </location>
</feature>
<evidence type="ECO:0000313" key="3">
    <source>
        <dbReference type="Proteomes" id="UP000008070"/>
    </source>
</evidence>
<dbReference type="KEGG" id="mdi:METDI4394"/>
<protein>
    <submittedName>
        <fullName evidence="2">Uncharacterized protein</fullName>
    </submittedName>
</protein>
<evidence type="ECO:0000256" key="1">
    <source>
        <dbReference type="SAM" id="SignalP"/>
    </source>
</evidence>
<name>C7CES1_METED</name>
<proteinExistence type="predicted"/>
<dbReference type="EMBL" id="FP103042">
    <property type="protein sequence ID" value="CAX26023.1"/>
    <property type="molecule type" value="Genomic_DNA"/>
</dbReference>
<organism evidence="2 3">
    <name type="scientific">Methylorubrum extorquens (strain DSM 6343 / CIP 106787 / DM4)</name>
    <name type="common">Methylobacterium extorquens</name>
    <dbReference type="NCBI Taxonomy" id="661410"/>
    <lineage>
        <taxon>Bacteria</taxon>
        <taxon>Pseudomonadati</taxon>
        <taxon>Pseudomonadota</taxon>
        <taxon>Alphaproteobacteria</taxon>
        <taxon>Hyphomicrobiales</taxon>
        <taxon>Methylobacteriaceae</taxon>
        <taxon>Methylorubrum</taxon>
    </lineage>
</organism>
<accession>C7CES1</accession>
<keyword evidence="1" id="KW-0732">Signal</keyword>